<organism evidence="6">
    <name type="scientific">Roseihalotalea indica</name>
    <dbReference type="NCBI Taxonomy" id="2867963"/>
    <lineage>
        <taxon>Bacteria</taxon>
        <taxon>Pseudomonadati</taxon>
        <taxon>Bacteroidota</taxon>
        <taxon>Cytophagia</taxon>
        <taxon>Cytophagales</taxon>
        <taxon>Catalimonadaceae</taxon>
        <taxon>Roseihalotalea</taxon>
    </lineage>
</organism>
<feature type="binding site" evidence="4">
    <location>
        <position position="168"/>
    </location>
    <ligand>
        <name>substrate</name>
    </ligand>
</feature>
<feature type="binding site" evidence="4">
    <location>
        <position position="169"/>
    </location>
    <ligand>
        <name>NADP(+)</name>
        <dbReference type="ChEBI" id="CHEBI:58349"/>
    </ligand>
</feature>
<comment type="function">
    <text evidence="4">Catalyzes the interconversion between ADP-D-glycero-beta-D-manno-heptose and ADP-L-glycero-beta-D-manno-heptose via an epimerization at carbon 6 of the heptose.</text>
</comment>
<evidence type="ECO:0000313" key="6">
    <source>
        <dbReference type="EMBL" id="WKN36037.1"/>
    </source>
</evidence>
<protein>
    <recommendedName>
        <fullName evidence="4">ADP-L-glycero-D-manno-heptose-6-epimerase</fullName>
        <ecNumber evidence="4">5.1.3.20</ecNumber>
    </recommendedName>
    <alternativeName>
        <fullName evidence="4">ADP-L-glycero-beta-D-manno-heptose-6-epimerase</fullName>
        <shortName evidence="4">ADP-glyceromanno-heptose 6-epimerase</shortName>
        <shortName evidence="4">ADP-hep 6-epimerase</shortName>
        <shortName evidence="4">AGME</shortName>
    </alternativeName>
</protein>
<feature type="binding site" evidence="4">
    <location>
        <position position="272"/>
    </location>
    <ligand>
        <name>substrate</name>
    </ligand>
</feature>
<evidence type="ECO:0000259" key="5">
    <source>
        <dbReference type="Pfam" id="PF01370"/>
    </source>
</evidence>
<feature type="binding site" evidence="4">
    <location>
        <position position="179"/>
    </location>
    <ligand>
        <name>substrate</name>
    </ligand>
</feature>
<dbReference type="InterPro" id="IPR001509">
    <property type="entry name" value="Epimerase_deHydtase"/>
</dbReference>
<dbReference type="GO" id="GO:0005975">
    <property type="term" value="P:carbohydrate metabolic process"/>
    <property type="evidence" value="ECO:0007669"/>
    <property type="project" value="UniProtKB-UniRule"/>
</dbReference>
<evidence type="ECO:0000256" key="1">
    <source>
        <dbReference type="ARBA" id="ARBA00022857"/>
    </source>
</evidence>
<comment type="subunit">
    <text evidence="4">Homopentamer.</text>
</comment>
<feature type="active site" description="Proton acceptor" evidence="4">
    <location>
        <position position="177"/>
    </location>
</feature>
<evidence type="ECO:0000256" key="2">
    <source>
        <dbReference type="ARBA" id="ARBA00023235"/>
    </source>
</evidence>
<keyword evidence="3 4" id="KW-0119">Carbohydrate metabolism</keyword>
<reference evidence="6" key="2">
    <citation type="journal article" date="2024" name="Antonie Van Leeuwenhoek">
        <title>Roseihalotalea indica gen. nov., sp. nov., a halophilic Bacteroidetes from mesopelagic Southwest Indian Ocean with higher carbohydrate metabolic potential.</title>
        <authorList>
            <person name="Chen B."/>
            <person name="Zhang M."/>
            <person name="Lin D."/>
            <person name="Ye J."/>
            <person name="Tang K."/>
        </authorList>
    </citation>
    <scope>NUCLEOTIDE SEQUENCE</scope>
    <source>
        <strain evidence="6">TK19036</strain>
    </source>
</reference>
<accession>A0AA49GJR0</accession>
<dbReference type="NCBIfam" id="TIGR02197">
    <property type="entry name" value="heptose_epim"/>
    <property type="match status" value="1"/>
</dbReference>
<feature type="binding site" evidence="4">
    <location>
        <position position="89"/>
    </location>
    <ligand>
        <name>NADP(+)</name>
        <dbReference type="ChEBI" id="CHEBI:58349"/>
    </ligand>
</feature>
<dbReference type="Gene3D" id="3.90.25.10">
    <property type="entry name" value="UDP-galactose 4-epimerase, domain 1"/>
    <property type="match status" value="1"/>
</dbReference>
<feature type="domain" description="NAD-dependent epimerase/dehydratase" evidence="5">
    <location>
        <begin position="2"/>
        <end position="235"/>
    </location>
</feature>
<dbReference type="Pfam" id="PF01370">
    <property type="entry name" value="Epimerase"/>
    <property type="match status" value="1"/>
</dbReference>
<name>A0AA49GJR0_9BACT</name>
<dbReference type="InterPro" id="IPR011912">
    <property type="entry name" value="Heptose_epim"/>
</dbReference>
<feature type="binding site" evidence="4">
    <location>
        <position position="208"/>
    </location>
    <ligand>
        <name>substrate</name>
    </ligand>
</feature>
<keyword evidence="1 4" id="KW-0521">NADP</keyword>
<sequence>MIIVTGGAGFIGSNLIKGLNELGKEDILVVDNLSNAEKHLNLNGLFISDFLDKHEFLKVLPTLGEVEAVFHQGACSSTTETDGEYMMRNNYQFSKTLFHYCLDQQVPFYYASSASVYGNGENGFTEERASEYPLNVYAFSKFMFDNYVLRQLLSGHQHPPVVGLRYFNVYGYQENHKGSMASVIFHFFNQLREGGKMRLFEGSEDFKRDFVFVEDVVKVNMHFFQNPQSGIYNCGTGEARSFLDIAHVIQELETKETRIEFIPFPEHLKGKYQQYTQANLDALRAAGYSQPFTSLEEGVKKYYLRLLSHYGYFTTAFRFNEE</sequence>
<dbReference type="GO" id="GO:0050661">
    <property type="term" value="F:NADP binding"/>
    <property type="evidence" value="ECO:0007669"/>
    <property type="project" value="InterPro"/>
</dbReference>
<feature type="binding site" evidence="4">
    <location>
        <begin position="200"/>
        <end position="203"/>
    </location>
    <ligand>
        <name>substrate</name>
    </ligand>
</feature>
<feature type="binding site" evidence="4">
    <location>
        <position position="186"/>
    </location>
    <ligand>
        <name>substrate</name>
    </ligand>
</feature>
<dbReference type="InterPro" id="IPR036291">
    <property type="entry name" value="NAD(P)-bd_dom_sf"/>
</dbReference>
<feature type="binding site" evidence="4">
    <location>
        <position position="141"/>
    </location>
    <ligand>
        <name>NADP(+)</name>
        <dbReference type="ChEBI" id="CHEBI:58349"/>
    </ligand>
</feature>
<dbReference type="EC" id="5.1.3.20" evidence="4"/>
<proteinExistence type="inferred from homology"/>
<dbReference type="EMBL" id="CP120682">
    <property type="protein sequence ID" value="WKN36037.1"/>
    <property type="molecule type" value="Genomic_DNA"/>
</dbReference>
<feature type="binding site" evidence="4">
    <location>
        <position position="38"/>
    </location>
    <ligand>
        <name>NADP(+)</name>
        <dbReference type="ChEBI" id="CHEBI:58349"/>
    </ligand>
</feature>
<comment type="domain">
    <text evidence="4">Contains a large N-terminal NADP-binding domain, and a smaller C-terminal substrate-binding domain.</text>
</comment>
<evidence type="ECO:0000256" key="4">
    <source>
        <dbReference type="HAMAP-Rule" id="MF_01601"/>
    </source>
</evidence>
<dbReference type="SUPFAM" id="SSF51735">
    <property type="entry name" value="NAD(P)-binding Rossmann-fold domains"/>
    <property type="match status" value="1"/>
</dbReference>
<comment type="cofactor">
    <cofactor evidence="4">
        <name>NADP(+)</name>
        <dbReference type="ChEBI" id="CHEBI:58349"/>
    </cofactor>
    <text evidence="4">Binds 1 NADP(+) per subunit.</text>
</comment>
<feature type="binding site" evidence="4">
    <location>
        <position position="177"/>
    </location>
    <ligand>
        <name>NADP(+)</name>
        <dbReference type="ChEBI" id="CHEBI:58349"/>
    </ligand>
</feature>
<feature type="binding site" evidence="4">
    <location>
        <begin position="72"/>
        <end position="76"/>
    </location>
    <ligand>
        <name>NADP(+)</name>
        <dbReference type="ChEBI" id="CHEBI:58349"/>
    </ligand>
</feature>
<comment type="pathway">
    <text evidence="4">Nucleotide-sugar biosynthesis; ADP-L-glycero-beta-D-manno-heptose biosynthesis; ADP-L-glycero-beta-D-manno-heptose from D-glycero-beta-D-manno-heptose 7-phosphate: step 4/4.</text>
</comment>
<dbReference type="AlphaFoldDB" id="A0AA49GJR0"/>
<feature type="binding site" evidence="4">
    <location>
        <begin position="10"/>
        <end position="11"/>
    </location>
    <ligand>
        <name>NADP(+)</name>
        <dbReference type="ChEBI" id="CHEBI:58349"/>
    </ligand>
</feature>
<keyword evidence="2 4" id="KW-0413">Isomerase</keyword>
<gene>
    <name evidence="6" type="primary">rfaD</name>
    <name evidence="4" type="synonym">hldD</name>
    <name evidence="6" type="ORF">K4G66_27095</name>
</gene>
<evidence type="ECO:0000256" key="3">
    <source>
        <dbReference type="ARBA" id="ARBA00023277"/>
    </source>
</evidence>
<comment type="similarity">
    <text evidence="4">Belongs to the NAD(P)-dependent epimerase/dehydratase family. HldD subfamily.</text>
</comment>
<comment type="catalytic activity">
    <reaction evidence="4">
        <text>ADP-D-glycero-beta-D-manno-heptose = ADP-L-glycero-beta-D-manno-heptose</text>
        <dbReference type="Rhea" id="RHEA:17577"/>
        <dbReference type="ChEBI" id="CHEBI:59967"/>
        <dbReference type="ChEBI" id="CHEBI:61506"/>
        <dbReference type="EC" id="5.1.3.20"/>
    </reaction>
</comment>
<feature type="active site" description="Proton acceptor" evidence="4">
    <location>
        <position position="137"/>
    </location>
</feature>
<dbReference type="HAMAP" id="MF_01601">
    <property type="entry name" value="Heptose_epimerase"/>
    <property type="match status" value="1"/>
</dbReference>
<dbReference type="GO" id="GO:0008712">
    <property type="term" value="F:ADP-glyceromanno-heptose 6-epimerase activity"/>
    <property type="evidence" value="ECO:0007669"/>
    <property type="project" value="UniProtKB-UniRule"/>
</dbReference>
<feature type="binding site" evidence="4">
    <location>
        <begin position="31"/>
        <end position="32"/>
    </location>
    <ligand>
        <name>NADP(+)</name>
        <dbReference type="ChEBI" id="CHEBI:58349"/>
    </ligand>
</feature>
<dbReference type="CDD" id="cd05248">
    <property type="entry name" value="ADP_GME_SDR_e"/>
    <property type="match status" value="1"/>
</dbReference>
<reference evidence="6" key="1">
    <citation type="journal article" date="2023" name="Comput. Struct. Biotechnol. J.">
        <title>Discovery of a novel marine Bacteroidetes with a rich repertoire of carbohydrate-active enzymes.</title>
        <authorList>
            <person name="Chen B."/>
            <person name="Liu G."/>
            <person name="Chen Q."/>
            <person name="Wang H."/>
            <person name="Liu L."/>
            <person name="Tang K."/>
        </authorList>
    </citation>
    <scope>NUCLEOTIDE SEQUENCE</scope>
    <source>
        <strain evidence="6">TK19036</strain>
    </source>
</reference>
<dbReference type="PANTHER" id="PTHR43103">
    <property type="entry name" value="NUCLEOSIDE-DIPHOSPHATE-SUGAR EPIMERASE"/>
    <property type="match status" value="1"/>
</dbReference>
<feature type="binding site" evidence="4">
    <location>
        <position position="53"/>
    </location>
    <ligand>
        <name>NADP(+)</name>
        <dbReference type="ChEBI" id="CHEBI:58349"/>
    </ligand>
</feature>
<dbReference type="Gene3D" id="3.40.50.720">
    <property type="entry name" value="NAD(P)-binding Rossmann-like Domain"/>
    <property type="match status" value="1"/>
</dbReference>
<dbReference type="PANTHER" id="PTHR43103:SF3">
    <property type="entry name" value="ADP-L-GLYCERO-D-MANNO-HEPTOSE-6-EPIMERASE"/>
    <property type="match status" value="1"/>
</dbReference>